<keyword evidence="2" id="KW-0805">Transcription regulation</keyword>
<feature type="domain" description="HTH lysR-type" evidence="5">
    <location>
        <begin position="1"/>
        <end position="56"/>
    </location>
</feature>
<dbReference type="AlphaFoldDB" id="A0A2Z5G1P7"/>
<protein>
    <submittedName>
        <fullName evidence="6">LysR family transcriptional regulator clustered with dicarboxylate transport</fullName>
    </submittedName>
</protein>
<evidence type="ECO:0000256" key="1">
    <source>
        <dbReference type="ARBA" id="ARBA00009437"/>
    </source>
</evidence>
<evidence type="ECO:0000256" key="2">
    <source>
        <dbReference type="ARBA" id="ARBA00023015"/>
    </source>
</evidence>
<dbReference type="GO" id="GO:0003700">
    <property type="term" value="F:DNA-binding transcription factor activity"/>
    <property type="evidence" value="ECO:0007669"/>
    <property type="project" value="InterPro"/>
</dbReference>
<dbReference type="InterPro" id="IPR005119">
    <property type="entry name" value="LysR_subst-bd"/>
</dbReference>
<dbReference type="Gene3D" id="3.40.190.290">
    <property type="match status" value="1"/>
</dbReference>
<dbReference type="Gene3D" id="1.10.10.10">
    <property type="entry name" value="Winged helix-like DNA-binding domain superfamily/Winged helix DNA-binding domain"/>
    <property type="match status" value="1"/>
</dbReference>
<dbReference type="PROSITE" id="PS50931">
    <property type="entry name" value="HTH_LYSR"/>
    <property type="match status" value="1"/>
</dbReference>
<evidence type="ECO:0000256" key="3">
    <source>
        <dbReference type="ARBA" id="ARBA00023125"/>
    </source>
</evidence>
<keyword evidence="3" id="KW-0238">DNA-binding</keyword>
<gene>
    <name evidence="6" type="ORF">ACPOL_3742</name>
</gene>
<comment type="similarity">
    <text evidence="1">Belongs to the LysR transcriptional regulatory family.</text>
</comment>
<dbReference type="KEGG" id="abas:ACPOL_3742"/>
<dbReference type="SUPFAM" id="SSF53850">
    <property type="entry name" value="Periplasmic binding protein-like II"/>
    <property type="match status" value="1"/>
</dbReference>
<keyword evidence="4" id="KW-0804">Transcription</keyword>
<dbReference type="InterPro" id="IPR050950">
    <property type="entry name" value="HTH-type_LysR_regulators"/>
</dbReference>
<dbReference type="Pfam" id="PF00126">
    <property type="entry name" value="HTH_1"/>
    <property type="match status" value="1"/>
</dbReference>
<dbReference type="GO" id="GO:0003677">
    <property type="term" value="F:DNA binding"/>
    <property type="evidence" value="ECO:0007669"/>
    <property type="project" value="UniProtKB-KW"/>
</dbReference>
<dbReference type="Proteomes" id="UP000253606">
    <property type="component" value="Chromosome"/>
</dbReference>
<dbReference type="RefSeq" id="WP_161557414.1">
    <property type="nucleotide sequence ID" value="NZ_CP030840.1"/>
</dbReference>
<evidence type="ECO:0000313" key="6">
    <source>
        <dbReference type="EMBL" id="AXC13021.1"/>
    </source>
</evidence>
<evidence type="ECO:0000313" key="7">
    <source>
        <dbReference type="Proteomes" id="UP000253606"/>
    </source>
</evidence>
<sequence length="307" mass="34019">MRQVRAFLKVAELQSFTRAAAELHVSQSALTVQVKQLEEELGVLLFDRNKRGVAITAAGLDLLGPLQRIVLDSEAIVGYARDISAVRTGNLALAALPTIAADLLPRAMDAFLRTNPEVRITVHDVVADRVRELVTKAAVDFGLGTASRQDKELQAYPLYHDHLAAFVPASHDLARRDEVTLRELADCDLILPNRESSVRSIVEATFARAHVQAAVRYETNYMPTAIAFVRRGLGIAILPTSARDDNHEQVVCVRIRKPAMSRQICLLQRVDRSLSPAATSFLHTLRAEIASRNTQRRMVPDPLPEKR</sequence>
<keyword evidence="7" id="KW-1185">Reference proteome</keyword>
<reference evidence="6 7" key="1">
    <citation type="journal article" date="2018" name="Front. Microbiol.">
        <title>Hydrolytic Capabilities as a Key to Environmental Success: Chitinolytic and Cellulolytic Acidobacteria From Acidic Sub-arctic Soils and Boreal Peatlands.</title>
        <authorList>
            <person name="Belova S.E."/>
            <person name="Ravin N.V."/>
            <person name="Pankratov T.A."/>
            <person name="Rakitin A.L."/>
            <person name="Ivanova A.A."/>
            <person name="Beletsky A.V."/>
            <person name="Mardanov A.V."/>
            <person name="Sinninghe Damste J.S."/>
            <person name="Dedysh S.N."/>
        </authorList>
    </citation>
    <scope>NUCLEOTIDE SEQUENCE [LARGE SCALE GENOMIC DNA]</scope>
    <source>
        <strain evidence="6 7">SBC82</strain>
    </source>
</reference>
<dbReference type="GO" id="GO:0005829">
    <property type="term" value="C:cytosol"/>
    <property type="evidence" value="ECO:0007669"/>
    <property type="project" value="TreeGrafter"/>
</dbReference>
<organism evidence="6 7">
    <name type="scientific">Acidisarcina polymorpha</name>
    <dbReference type="NCBI Taxonomy" id="2211140"/>
    <lineage>
        <taxon>Bacteria</taxon>
        <taxon>Pseudomonadati</taxon>
        <taxon>Acidobacteriota</taxon>
        <taxon>Terriglobia</taxon>
        <taxon>Terriglobales</taxon>
        <taxon>Acidobacteriaceae</taxon>
        <taxon>Acidisarcina</taxon>
    </lineage>
</organism>
<dbReference type="SUPFAM" id="SSF46785">
    <property type="entry name" value="Winged helix' DNA-binding domain"/>
    <property type="match status" value="1"/>
</dbReference>
<dbReference type="EMBL" id="CP030840">
    <property type="protein sequence ID" value="AXC13021.1"/>
    <property type="molecule type" value="Genomic_DNA"/>
</dbReference>
<proteinExistence type="inferred from homology"/>
<dbReference type="CDD" id="cd08440">
    <property type="entry name" value="PBP2_LTTR_like_4"/>
    <property type="match status" value="1"/>
</dbReference>
<dbReference type="InterPro" id="IPR000847">
    <property type="entry name" value="LysR_HTH_N"/>
</dbReference>
<dbReference type="InterPro" id="IPR036388">
    <property type="entry name" value="WH-like_DNA-bd_sf"/>
</dbReference>
<accession>A0A2Z5G1P7</accession>
<name>A0A2Z5G1P7_9BACT</name>
<dbReference type="FunFam" id="1.10.10.10:FF:000001">
    <property type="entry name" value="LysR family transcriptional regulator"/>
    <property type="match status" value="1"/>
</dbReference>
<dbReference type="PRINTS" id="PR00039">
    <property type="entry name" value="HTHLYSR"/>
</dbReference>
<dbReference type="InterPro" id="IPR036390">
    <property type="entry name" value="WH_DNA-bd_sf"/>
</dbReference>
<dbReference type="Pfam" id="PF03466">
    <property type="entry name" value="LysR_substrate"/>
    <property type="match status" value="1"/>
</dbReference>
<evidence type="ECO:0000259" key="5">
    <source>
        <dbReference type="PROSITE" id="PS50931"/>
    </source>
</evidence>
<evidence type="ECO:0000256" key="4">
    <source>
        <dbReference type="ARBA" id="ARBA00023163"/>
    </source>
</evidence>
<dbReference type="PANTHER" id="PTHR30419">
    <property type="entry name" value="HTH-TYPE TRANSCRIPTIONAL REGULATOR YBHD"/>
    <property type="match status" value="1"/>
</dbReference>